<gene>
    <name evidence="1" type="ORF">ESCAB7627_3567</name>
</gene>
<evidence type="ECO:0000313" key="2">
    <source>
        <dbReference type="Proteomes" id="UP000003042"/>
    </source>
</evidence>
<dbReference type="Proteomes" id="UP000003042">
    <property type="component" value="Unassembled WGS sequence"/>
</dbReference>
<comment type="caution">
    <text evidence="1">The sequence shown here is derived from an EMBL/GenBank/DDBJ whole genome shotgun (WGS) entry which is preliminary data.</text>
</comment>
<organism evidence="1 2">
    <name type="scientific">Escherichia albertii (strain TW07627)</name>
    <dbReference type="NCBI Taxonomy" id="502347"/>
    <lineage>
        <taxon>Bacteria</taxon>
        <taxon>Pseudomonadati</taxon>
        <taxon>Pseudomonadota</taxon>
        <taxon>Gammaproteobacteria</taxon>
        <taxon>Enterobacterales</taxon>
        <taxon>Enterobacteriaceae</taxon>
        <taxon>Escherichia</taxon>
    </lineage>
</organism>
<evidence type="ECO:0000313" key="1">
    <source>
        <dbReference type="EMBL" id="EDS91058.1"/>
    </source>
</evidence>
<name>A0ABC9NLA4_ESCAT</name>
<dbReference type="EMBL" id="ABKX01000008">
    <property type="protein sequence ID" value="EDS91058.1"/>
    <property type="molecule type" value="Genomic_DNA"/>
</dbReference>
<dbReference type="AlphaFoldDB" id="A0ABC9NLA4"/>
<accession>A0ABC9NLA4</accession>
<protein>
    <submittedName>
        <fullName evidence="1">Uncharacterized protein</fullName>
    </submittedName>
</protein>
<sequence length="43" mass="4651">MGSHQLTDEDKARVKQGKAALSYFSQTDWLAAGDGNAKKLNKA</sequence>
<proteinExistence type="predicted"/>
<reference evidence="1 2" key="1">
    <citation type="submission" date="2008-02" db="EMBL/GenBank/DDBJ databases">
        <title>Annotation of Escherichia albertii TW07627.</title>
        <authorList>
            <person name="Sutton G."/>
            <person name="Whittam T.S."/>
            <person name="Sebastian Y."/>
        </authorList>
    </citation>
    <scope>NUCLEOTIDE SEQUENCE [LARGE SCALE GENOMIC DNA]</scope>
    <source>
        <strain evidence="1 2">TW07627</strain>
    </source>
</reference>